<keyword evidence="3" id="KW-0732">Signal</keyword>
<dbReference type="PANTHER" id="PTHR10680">
    <property type="entry name" value="PEPTIDYL-GLYCINE ALPHA-AMIDATING MONOOXYGENASE"/>
    <property type="match status" value="1"/>
</dbReference>
<proteinExistence type="predicted"/>
<feature type="binding site" evidence="10">
    <location>
        <position position="151"/>
    </location>
    <ligand>
        <name>Cu(2+)</name>
        <dbReference type="ChEBI" id="CHEBI:29036"/>
        <label>1</label>
        <note>catalytic</note>
    </ligand>
</feature>
<evidence type="ECO:0000256" key="8">
    <source>
        <dbReference type="ARBA" id="ARBA00023180"/>
    </source>
</evidence>
<keyword evidence="5 10" id="KW-0186">Copper</keyword>
<dbReference type="Proteomes" id="UP001558652">
    <property type="component" value="Unassembled WGS sequence"/>
</dbReference>
<comment type="caution">
    <text evidence="14">The sequence shown here is derived from an EMBL/GenBank/DDBJ whole genome shotgun (WGS) entry which is preliminary data.</text>
</comment>
<dbReference type="InterPro" id="IPR014783">
    <property type="entry name" value="Cu2_ascorb_mOase_CS-2"/>
</dbReference>
<dbReference type="InterPro" id="IPR000720">
    <property type="entry name" value="PHM/PAL"/>
</dbReference>
<evidence type="ECO:0000256" key="5">
    <source>
        <dbReference type="ARBA" id="ARBA00023008"/>
    </source>
</evidence>
<dbReference type="GO" id="GO:0004504">
    <property type="term" value="F:peptidylglycine monooxygenase activity"/>
    <property type="evidence" value="ECO:0007669"/>
    <property type="project" value="UniProtKB-EC"/>
</dbReference>
<dbReference type="Gene3D" id="2.60.120.310">
    <property type="entry name" value="Copper type II, ascorbate-dependent monooxygenase, N-terminal domain"/>
    <property type="match status" value="1"/>
</dbReference>
<evidence type="ECO:0000256" key="3">
    <source>
        <dbReference type="ARBA" id="ARBA00022729"/>
    </source>
</evidence>
<keyword evidence="6" id="KW-0503">Monooxygenase</keyword>
<feature type="domain" description="Copper type II ascorbate-dependent monooxygenase C-terminal" evidence="13">
    <location>
        <begin position="111"/>
        <end position="260"/>
    </location>
</feature>
<dbReference type="PROSITE" id="PS00085">
    <property type="entry name" value="CU2_MONOOXYGENASE_2"/>
    <property type="match status" value="1"/>
</dbReference>
<feature type="disulfide bond" evidence="11">
    <location>
        <begin position="208"/>
        <end position="229"/>
    </location>
</feature>
<comment type="catalytic activity">
    <reaction evidence="9">
        <text>a [peptide]-C-terminal glycine + 2 L-ascorbate + O2 = a [peptide]-C-terminal (2S)-2-hydroxyglycine + 2 monodehydro-L-ascorbate radical + H2O</text>
        <dbReference type="Rhea" id="RHEA:21452"/>
        <dbReference type="Rhea" id="RHEA-COMP:13486"/>
        <dbReference type="Rhea" id="RHEA-COMP:15321"/>
        <dbReference type="ChEBI" id="CHEBI:15377"/>
        <dbReference type="ChEBI" id="CHEBI:15379"/>
        <dbReference type="ChEBI" id="CHEBI:38290"/>
        <dbReference type="ChEBI" id="CHEBI:59513"/>
        <dbReference type="ChEBI" id="CHEBI:137000"/>
        <dbReference type="ChEBI" id="CHEBI:142768"/>
        <dbReference type="EC" id="1.14.17.3"/>
    </reaction>
</comment>
<feature type="binding site" evidence="10">
    <location>
        <position position="228"/>
    </location>
    <ligand>
        <name>Cu(2+)</name>
        <dbReference type="ChEBI" id="CHEBI:29036"/>
        <label>1</label>
        <note>catalytic</note>
    </ligand>
</feature>
<dbReference type="Gene3D" id="2.60.120.230">
    <property type="match status" value="1"/>
</dbReference>
<keyword evidence="15" id="KW-1185">Reference proteome</keyword>
<feature type="binding site" evidence="10">
    <location>
        <position position="5"/>
    </location>
    <ligand>
        <name>Cu(2+)</name>
        <dbReference type="ChEBI" id="CHEBI:29036"/>
        <label>1</label>
        <note>catalytic</note>
    </ligand>
</feature>
<dbReference type="EC" id="1.14.17.3" evidence="1"/>
<feature type="binding site" evidence="10">
    <location>
        <position position="6"/>
    </location>
    <ligand>
        <name>Cu(2+)</name>
        <dbReference type="ChEBI" id="CHEBI:29036"/>
        <label>1</label>
        <note>catalytic</note>
    </ligand>
</feature>
<evidence type="ECO:0000256" key="10">
    <source>
        <dbReference type="PIRSR" id="PIRSR600720-2"/>
    </source>
</evidence>
<evidence type="ECO:0000256" key="1">
    <source>
        <dbReference type="ARBA" id="ARBA00012689"/>
    </source>
</evidence>
<keyword evidence="4" id="KW-0560">Oxidoreductase</keyword>
<dbReference type="InterPro" id="IPR014784">
    <property type="entry name" value="Cu2_ascorb_mOase-like_C"/>
</dbReference>
<dbReference type="SUPFAM" id="SSF49742">
    <property type="entry name" value="PHM/PNGase F"/>
    <property type="match status" value="2"/>
</dbReference>
<evidence type="ECO:0000256" key="9">
    <source>
        <dbReference type="ARBA" id="ARBA00048431"/>
    </source>
</evidence>
<feature type="domain" description="Copper type II ascorbate-dependent monooxygenase N-terminal" evidence="12">
    <location>
        <begin position="2"/>
        <end position="90"/>
    </location>
</feature>
<dbReference type="InterPro" id="IPR008977">
    <property type="entry name" value="PHM/PNGase_F_dom_sf"/>
</dbReference>
<dbReference type="Pfam" id="PF03712">
    <property type="entry name" value="Cu2_monoox_C"/>
    <property type="match status" value="1"/>
</dbReference>
<evidence type="ECO:0000259" key="13">
    <source>
        <dbReference type="Pfam" id="PF03712"/>
    </source>
</evidence>
<dbReference type="InterPro" id="IPR024548">
    <property type="entry name" value="Cu2_monoox_C"/>
</dbReference>
<evidence type="ECO:0000259" key="12">
    <source>
        <dbReference type="Pfam" id="PF01082"/>
    </source>
</evidence>
<dbReference type="Pfam" id="PF01082">
    <property type="entry name" value="Cu2_monooxygen"/>
    <property type="match status" value="1"/>
</dbReference>
<dbReference type="FunFam" id="2.60.120.230:FF:000002">
    <property type="entry name" value="Peptidyl-glycine alpha-amidating monooxygenase B"/>
    <property type="match status" value="1"/>
</dbReference>
<dbReference type="GO" id="GO:0046872">
    <property type="term" value="F:metal ion binding"/>
    <property type="evidence" value="ECO:0007669"/>
    <property type="project" value="UniProtKB-KW"/>
</dbReference>
<evidence type="ECO:0000313" key="14">
    <source>
        <dbReference type="EMBL" id="KAL1130051.1"/>
    </source>
</evidence>
<name>A0ABD0YFH1_9HEMI</name>
<comment type="cofactor">
    <cofactor evidence="10">
        <name>Cu(2+)</name>
        <dbReference type="ChEBI" id="CHEBI:29036"/>
    </cofactor>
    <text evidence="10">Binds 2 Cu(2+) ions per subunit.</text>
</comment>
<protein>
    <recommendedName>
        <fullName evidence="1">peptidylglycine monooxygenase</fullName>
        <ecNumber evidence="1">1.14.17.3</ecNumber>
    </recommendedName>
</protein>
<keyword evidence="2 10" id="KW-0479">Metal-binding</keyword>
<evidence type="ECO:0000313" key="15">
    <source>
        <dbReference type="Proteomes" id="UP001558652"/>
    </source>
</evidence>
<gene>
    <name evidence="14" type="ORF">AAG570_012994</name>
</gene>
<feature type="binding site" evidence="10">
    <location>
        <position position="153"/>
    </location>
    <ligand>
        <name>Cu(2+)</name>
        <dbReference type="ChEBI" id="CHEBI:29036"/>
        <label>1</label>
        <note>catalytic</note>
    </ligand>
</feature>
<evidence type="ECO:0000256" key="2">
    <source>
        <dbReference type="ARBA" id="ARBA00022723"/>
    </source>
</evidence>
<dbReference type="InterPro" id="IPR036939">
    <property type="entry name" value="Cu2_ascorb_mOase_N_sf"/>
</dbReference>
<evidence type="ECO:0000256" key="4">
    <source>
        <dbReference type="ARBA" id="ARBA00023002"/>
    </source>
</evidence>
<accession>A0ABD0YFH1</accession>
<reference evidence="14 15" key="1">
    <citation type="submission" date="2024-07" db="EMBL/GenBank/DDBJ databases">
        <title>Chromosome-level genome assembly of the water stick insect Ranatra chinensis (Heteroptera: Nepidae).</title>
        <authorList>
            <person name="Liu X."/>
        </authorList>
    </citation>
    <scope>NUCLEOTIDE SEQUENCE [LARGE SCALE GENOMIC DNA]</scope>
    <source>
        <strain evidence="14">Cailab_2021Rc</strain>
        <tissue evidence="14">Muscle</tissue>
    </source>
</reference>
<evidence type="ECO:0000256" key="6">
    <source>
        <dbReference type="ARBA" id="ARBA00023033"/>
    </source>
</evidence>
<dbReference type="AlphaFoldDB" id="A0ABD0YFH1"/>
<dbReference type="PANTHER" id="PTHR10680:SF14">
    <property type="entry name" value="PEPTIDYL-GLYCINE ALPHA-AMIDATING MONOOXYGENASE"/>
    <property type="match status" value="1"/>
</dbReference>
<feature type="disulfide bond" evidence="11">
    <location>
        <begin position="12"/>
        <end position="43"/>
    </location>
</feature>
<dbReference type="EMBL" id="JBFDAA010000008">
    <property type="protein sequence ID" value="KAL1130051.1"/>
    <property type="molecule type" value="Genomic_DNA"/>
</dbReference>
<dbReference type="InterPro" id="IPR000323">
    <property type="entry name" value="Cu2_ascorb_mOase_N"/>
</dbReference>
<feature type="disulfide bond" evidence="11">
    <location>
        <begin position="135"/>
        <end position="248"/>
    </location>
</feature>
<sequence length="275" mass="31157">MDTAHHILLYGCSVPGSSNSVCVCRNCGEMNNNDRQMRTFNPCKNGSQIIYAWARDAPKLSLPDGVGFKVGRDSMIQYLVLQVHYANIDKYGSTDNSGVYLYYTEKPMTKLAGVLLLGTSGKIPAMATEHMESSCPIEESKELHPFAFRTHTHSLGRVVAGYRVRTTENGVDRWTLLGKKNPLLPEMFYPVVNDSVVIQPNDRVAARCTMESNRTFATSIGPTNKDEMCNFYLMYWVEETEPLKMKYCFSPGPPRYYWKYDNFNHIPELDASTLD</sequence>
<keyword evidence="8" id="KW-0325">Glycoprotein</keyword>
<dbReference type="PRINTS" id="PR00790">
    <property type="entry name" value="PAMONOXGNASE"/>
</dbReference>
<evidence type="ECO:0000256" key="7">
    <source>
        <dbReference type="ARBA" id="ARBA00023157"/>
    </source>
</evidence>
<evidence type="ECO:0000256" key="11">
    <source>
        <dbReference type="PIRSR" id="PIRSR600720-3"/>
    </source>
</evidence>
<keyword evidence="7 11" id="KW-1015">Disulfide bond</keyword>
<organism evidence="14 15">
    <name type="scientific">Ranatra chinensis</name>
    <dbReference type="NCBI Taxonomy" id="642074"/>
    <lineage>
        <taxon>Eukaryota</taxon>
        <taxon>Metazoa</taxon>
        <taxon>Ecdysozoa</taxon>
        <taxon>Arthropoda</taxon>
        <taxon>Hexapoda</taxon>
        <taxon>Insecta</taxon>
        <taxon>Pterygota</taxon>
        <taxon>Neoptera</taxon>
        <taxon>Paraneoptera</taxon>
        <taxon>Hemiptera</taxon>
        <taxon>Heteroptera</taxon>
        <taxon>Panheteroptera</taxon>
        <taxon>Nepomorpha</taxon>
        <taxon>Nepidae</taxon>
        <taxon>Ranatrinae</taxon>
        <taxon>Ranatra</taxon>
    </lineage>
</organism>
<feature type="binding site" evidence="10">
    <location>
        <position position="84"/>
    </location>
    <ligand>
        <name>Cu(2+)</name>
        <dbReference type="ChEBI" id="CHEBI:29036"/>
        <label>1</label>
        <note>catalytic</note>
    </ligand>
</feature>